<dbReference type="EMBL" id="FN649743">
    <property type="protein sequence ID" value="CBJ48687.1"/>
    <property type="molecule type" value="Genomic_DNA"/>
</dbReference>
<dbReference type="GO" id="GO:0006044">
    <property type="term" value="P:N-acetylglucosamine metabolic process"/>
    <property type="evidence" value="ECO:0007669"/>
    <property type="project" value="TreeGrafter"/>
</dbReference>
<dbReference type="SUPFAM" id="SSF52540">
    <property type="entry name" value="P-loop containing nucleoside triphosphate hydrolases"/>
    <property type="match status" value="1"/>
</dbReference>
<dbReference type="InterPro" id="IPR051135">
    <property type="entry name" value="Gal/GlcNAc/GalNAc_ST"/>
</dbReference>
<dbReference type="AlphaFoldDB" id="D7G1W1"/>
<dbReference type="GO" id="GO:0006790">
    <property type="term" value="P:sulfur compound metabolic process"/>
    <property type="evidence" value="ECO:0007669"/>
    <property type="project" value="TreeGrafter"/>
</dbReference>
<protein>
    <submittedName>
        <fullName evidence="2">Carbohydrate (N-acetylglucosamine 6-O) sulfotransferase 6</fullName>
    </submittedName>
</protein>
<dbReference type="OrthoDB" id="10324444at2759"/>
<gene>
    <name evidence="2" type="ORF">Esi_0046_0070</name>
</gene>
<dbReference type="Proteomes" id="UP000002630">
    <property type="component" value="Linkage Group LG18"/>
</dbReference>
<accession>D7G1W1</accession>
<feature type="compositionally biased region" description="Low complexity" evidence="1">
    <location>
        <begin position="538"/>
        <end position="553"/>
    </location>
</feature>
<dbReference type="PANTHER" id="PTHR10704:SF44">
    <property type="entry name" value="LD35051P-RELATED"/>
    <property type="match status" value="1"/>
</dbReference>
<evidence type="ECO:0000313" key="2">
    <source>
        <dbReference type="EMBL" id="CBJ48687.1"/>
    </source>
</evidence>
<keyword evidence="3" id="KW-1185">Reference proteome</keyword>
<feature type="compositionally biased region" description="Polar residues" evidence="1">
    <location>
        <begin position="410"/>
        <end position="422"/>
    </location>
</feature>
<feature type="region of interest" description="Disordered" evidence="1">
    <location>
        <begin position="46"/>
        <end position="150"/>
    </location>
</feature>
<feature type="compositionally biased region" description="Acidic residues" evidence="1">
    <location>
        <begin position="469"/>
        <end position="489"/>
    </location>
</feature>
<name>D7G1W1_ECTSI</name>
<evidence type="ECO:0000256" key="1">
    <source>
        <dbReference type="SAM" id="MobiDB-lite"/>
    </source>
</evidence>
<dbReference type="InterPro" id="IPR027417">
    <property type="entry name" value="P-loop_NTPase"/>
</dbReference>
<dbReference type="Gene3D" id="3.40.50.300">
    <property type="entry name" value="P-loop containing nucleotide triphosphate hydrolases"/>
    <property type="match status" value="1"/>
</dbReference>
<dbReference type="GO" id="GO:0001517">
    <property type="term" value="F:N-acetylglucosamine 6-O-sulfotransferase activity"/>
    <property type="evidence" value="ECO:0007669"/>
    <property type="project" value="TreeGrafter"/>
</dbReference>
<feature type="region of interest" description="Disordered" evidence="1">
    <location>
        <begin position="410"/>
        <end position="431"/>
    </location>
</feature>
<dbReference type="EMBL" id="FN648663">
    <property type="protein sequence ID" value="CBJ48687.1"/>
    <property type="molecule type" value="Genomic_DNA"/>
</dbReference>
<dbReference type="InParanoid" id="D7G1W1"/>
<dbReference type="PANTHER" id="PTHR10704">
    <property type="entry name" value="CARBOHYDRATE SULFOTRANSFERASE"/>
    <property type="match status" value="1"/>
</dbReference>
<evidence type="ECO:0000313" key="3">
    <source>
        <dbReference type="Proteomes" id="UP000002630"/>
    </source>
</evidence>
<feature type="compositionally biased region" description="Low complexity" evidence="1">
    <location>
        <begin position="77"/>
        <end position="89"/>
    </location>
</feature>
<organism evidence="2 3">
    <name type="scientific">Ectocarpus siliculosus</name>
    <name type="common">Brown alga</name>
    <name type="synonym">Conferva siliculosa</name>
    <dbReference type="NCBI Taxonomy" id="2880"/>
    <lineage>
        <taxon>Eukaryota</taxon>
        <taxon>Sar</taxon>
        <taxon>Stramenopiles</taxon>
        <taxon>Ochrophyta</taxon>
        <taxon>PX clade</taxon>
        <taxon>Phaeophyceae</taxon>
        <taxon>Ectocarpales</taxon>
        <taxon>Ectocarpaceae</taxon>
        <taxon>Ectocarpus</taxon>
    </lineage>
</organism>
<proteinExistence type="predicted"/>
<sequence>MVAADMGHLKDTVEKLDHIVRETMGQHGKDLAAVLVQLGLERPSRSNLVAGSESRPMPAEGLTNNKARGATPAWPSPLQQAPQDQLQLAGGSRQGQGDASVLGAGGGVDHVAVRGTAEDGSLAGGGPTTGKALGRDTQGNGKGAAGGLTEEGARGAAEGVAVWNAYQRGKWVNGQWVPKVLQDDTSPDLSQLATTGKKQRRVLLLSEKRSGGHAVGGVLNADTRVFYVADPCRMGGGPEALDAGACSLAVTRLLACQPTTNDIRNLFSFSYIVERSRVLSESEGLRWQAEGTPDENDEETRAAVIRQCRLSSVVVVKETRLAEVAPRLSTPELDLEFLHIVRDPRAAIHGMAELWEKSDNKMERSMARDCSDVASRLCTSAENKLKFLTLLGKQRFRVLKHEMVTEAIRSTSMRSSAENSPGTAVAGNGSKSTMGGFDWATRWAVEMPTFRRQQVQLACHPLLVALGYDDPEDPEEQQDAGEDGQEESQGESSSEELSTAFDGTSSDRGAGGTGFGSSMTDGVNRVGHGGGGAEKLRASSALPSSSLSAATAARNPESVAAAADTILPGPDAIARHYG</sequence>
<feature type="region of interest" description="Disordered" evidence="1">
    <location>
        <begin position="467"/>
        <end position="578"/>
    </location>
</feature>
<reference evidence="2 3" key="1">
    <citation type="journal article" date="2010" name="Nature">
        <title>The Ectocarpus genome and the independent evolution of multicellularity in brown algae.</title>
        <authorList>
            <person name="Cock J.M."/>
            <person name="Sterck L."/>
            <person name="Rouze P."/>
            <person name="Scornet D."/>
            <person name="Allen A.E."/>
            <person name="Amoutzias G."/>
            <person name="Anthouard V."/>
            <person name="Artiguenave F."/>
            <person name="Aury J.M."/>
            <person name="Badger J.H."/>
            <person name="Beszteri B."/>
            <person name="Billiau K."/>
            <person name="Bonnet E."/>
            <person name="Bothwell J.H."/>
            <person name="Bowler C."/>
            <person name="Boyen C."/>
            <person name="Brownlee C."/>
            <person name="Carrano C.J."/>
            <person name="Charrier B."/>
            <person name="Cho G.Y."/>
            <person name="Coelho S.M."/>
            <person name="Collen J."/>
            <person name="Corre E."/>
            <person name="Da Silva C."/>
            <person name="Delage L."/>
            <person name="Delaroque N."/>
            <person name="Dittami S.M."/>
            <person name="Doulbeau S."/>
            <person name="Elias M."/>
            <person name="Farnham G."/>
            <person name="Gachon C.M."/>
            <person name="Gschloessl B."/>
            <person name="Heesch S."/>
            <person name="Jabbari K."/>
            <person name="Jubin C."/>
            <person name="Kawai H."/>
            <person name="Kimura K."/>
            <person name="Kloareg B."/>
            <person name="Kupper F.C."/>
            <person name="Lang D."/>
            <person name="Le Bail A."/>
            <person name="Leblanc C."/>
            <person name="Lerouge P."/>
            <person name="Lohr M."/>
            <person name="Lopez P.J."/>
            <person name="Martens C."/>
            <person name="Maumus F."/>
            <person name="Michel G."/>
            <person name="Miranda-Saavedra D."/>
            <person name="Morales J."/>
            <person name="Moreau H."/>
            <person name="Motomura T."/>
            <person name="Nagasato C."/>
            <person name="Napoli C.A."/>
            <person name="Nelson D.R."/>
            <person name="Nyvall-Collen P."/>
            <person name="Peters A.F."/>
            <person name="Pommier C."/>
            <person name="Potin P."/>
            <person name="Poulain J."/>
            <person name="Quesneville H."/>
            <person name="Read B."/>
            <person name="Rensing S.A."/>
            <person name="Ritter A."/>
            <person name="Rousvoal S."/>
            <person name="Samanta M."/>
            <person name="Samson G."/>
            <person name="Schroeder D.C."/>
            <person name="Segurens B."/>
            <person name="Strittmatter M."/>
            <person name="Tonon T."/>
            <person name="Tregear J.W."/>
            <person name="Valentin K."/>
            <person name="von Dassow P."/>
            <person name="Yamagishi T."/>
            <person name="Van de Peer Y."/>
            <person name="Wincker P."/>
        </authorList>
    </citation>
    <scope>NUCLEOTIDE SEQUENCE [LARGE SCALE GENOMIC DNA]</scope>
    <source>
        <strain evidence="3">Ec32 / CCAP1310/4</strain>
    </source>
</reference>